<protein>
    <submittedName>
        <fullName evidence="1">Uncharacterized protein</fullName>
    </submittedName>
</protein>
<proteinExistence type="predicted"/>
<name>I2GSV2_9BACT</name>
<comment type="caution">
    <text evidence="1">The sequence shown here is derived from an EMBL/GenBank/DDBJ whole genome shotgun (WGS) entry which is preliminary data.</text>
</comment>
<organism evidence="1 2">
    <name type="scientific">Fibrisoma limi BUZ 3</name>
    <dbReference type="NCBI Taxonomy" id="1185876"/>
    <lineage>
        <taxon>Bacteria</taxon>
        <taxon>Pseudomonadati</taxon>
        <taxon>Bacteroidota</taxon>
        <taxon>Cytophagia</taxon>
        <taxon>Cytophagales</taxon>
        <taxon>Spirosomataceae</taxon>
        <taxon>Fibrisoma</taxon>
    </lineage>
</organism>
<sequence>MNGASIHQSEAVKSFLKERSGRVHLKRLPVYSPDSTADAVESGLN</sequence>
<reference evidence="1 2" key="1">
    <citation type="journal article" date="2012" name="J. Bacteriol.">
        <title>Genome Sequence of the Filamentous Bacterium Fibrisoma limi BUZ 3T.</title>
        <authorList>
            <person name="Filippini M."/>
            <person name="Qi W."/>
            <person name="Jaenicke S."/>
            <person name="Goesmann A."/>
            <person name="Smits T.H."/>
            <person name="Bagheri H.C."/>
        </authorList>
    </citation>
    <scope>NUCLEOTIDE SEQUENCE [LARGE SCALE GENOMIC DNA]</scope>
    <source>
        <strain evidence="2">BUZ 3T</strain>
    </source>
</reference>
<gene>
    <name evidence="1" type="ORF">BN8_06374</name>
</gene>
<evidence type="ECO:0000313" key="1">
    <source>
        <dbReference type="EMBL" id="CCH56981.1"/>
    </source>
</evidence>
<accession>I2GSV2</accession>
<dbReference type="EMBL" id="CAIT01000010">
    <property type="protein sequence ID" value="CCH56981.1"/>
    <property type="molecule type" value="Genomic_DNA"/>
</dbReference>
<keyword evidence="2" id="KW-1185">Reference proteome</keyword>
<dbReference type="AlphaFoldDB" id="I2GSV2"/>
<dbReference type="Proteomes" id="UP000009309">
    <property type="component" value="Unassembled WGS sequence"/>
</dbReference>
<evidence type="ECO:0000313" key="2">
    <source>
        <dbReference type="Proteomes" id="UP000009309"/>
    </source>
</evidence>